<dbReference type="Proteomes" id="UP000620266">
    <property type="component" value="Unassembled WGS sequence"/>
</dbReference>
<name>A0A8J2UPY8_9BURK</name>
<dbReference type="AlphaFoldDB" id="A0A8J2UPY8"/>
<reference evidence="1" key="2">
    <citation type="submission" date="2020-09" db="EMBL/GenBank/DDBJ databases">
        <authorList>
            <person name="Sun Q."/>
            <person name="Sedlacek I."/>
        </authorList>
    </citation>
    <scope>NUCLEOTIDE SEQUENCE</scope>
    <source>
        <strain evidence="1">CCM 7086</strain>
    </source>
</reference>
<reference evidence="1" key="1">
    <citation type="journal article" date="2014" name="Int. J. Syst. Evol. Microbiol.">
        <title>Complete genome sequence of Corynebacterium casei LMG S-19264T (=DSM 44701T), isolated from a smear-ripened cheese.</title>
        <authorList>
            <consortium name="US DOE Joint Genome Institute (JGI-PGF)"/>
            <person name="Walter F."/>
            <person name="Albersmeier A."/>
            <person name="Kalinowski J."/>
            <person name="Ruckert C."/>
        </authorList>
    </citation>
    <scope>NUCLEOTIDE SEQUENCE</scope>
    <source>
        <strain evidence="1">CCM 7086</strain>
    </source>
</reference>
<proteinExistence type="predicted"/>
<comment type="caution">
    <text evidence="1">The sequence shown here is derived from an EMBL/GenBank/DDBJ whole genome shotgun (WGS) entry which is preliminary data.</text>
</comment>
<protein>
    <submittedName>
        <fullName evidence="1">Uncharacterized protein</fullName>
    </submittedName>
</protein>
<organism evidence="1 2">
    <name type="scientific">Oxalicibacterium flavum</name>
    <dbReference type="NCBI Taxonomy" id="179467"/>
    <lineage>
        <taxon>Bacteria</taxon>
        <taxon>Pseudomonadati</taxon>
        <taxon>Pseudomonadota</taxon>
        <taxon>Betaproteobacteria</taxon>
        <taxon>Burkholderiales</taxon>
        <taxon>Oxalobacteraceae</taxon>
        <taxon>Oxalicibacterium</taxon>
    </lineage>
</organism>
<gene>
    <name evidence="1" type="ORF">GCM10007205_25270</name>
</gene>
<accession>A0A8J2UPY8</accession>
<sequence>MSLVGHSLGAHAAGFCERMPMDPEFPAGLNGSYDIVGRDVRTGHAYTGTLALDHGREVYTLARTVQGRTVHGEAWMESCGVDRIRTLVVRYDAEPVIRMACSLGADGGNYYRVSCRTVQGGNDSPGLEAWYQRP</sequence>
<evidence type="ECO:0000313" key="1">
    <source>
        <dbReference type="EMBL" id="GGC15284.1"/>
    </source>
</evidence>
<dbReference type="EMBL" id="BMCG01000005">
    <property type="protein sequence ID" value="GGC15284.1"/>
    <property type="molecule type" value="Genomic_DNA"/>
</dbReference>
<evidence type="ECO:0000313" key="2">
    <source>
        <dbReference type="Proteomes" id="UP000620266"/>
    </source>
</evidence>
<keyword evidence="2" id="KW-1185">Reference proteome</keyword>